<proteinExistence type="inferred from homology"/>
<feature type="compositionally biased region" description="Basic and acidic residues" evidence="5">
    <location>
        <begin position="1"/>
        <end position="14"/>
    </location>
</feature>
<dbReference type="GO" id="GO:0005655">
    <property type="term" value="C:nucleolar ribonuclease P complex"/>
    <property type="evidence" value="ECO:0007669"/>
    <property type="project" value="InterPro"/>
</dbReference>
<dbReference type="PANTHER" id="PTHR15314">
    <property type="entry name" value="RIBONUCLEASE P PROTEIN SUBUNIT P20"/>
    <property type="match status" value="1"/>
</dbReference>
<dbReference type="SUPFAM" id="SSF82704">
    <property type="entry name" value="AlbA-like"/>
    <property type="match status" value="1"/>
</dbReference>
<name>A0A6H5I167_9HYME</name>
<gene>
    <name evidence="7" type="ORF">TBRA_LOCUS3401</name>
</gene>
<comment type="subcellular location">
    <subcellularLocation>
        <location evidence="1 4">Nucleus</location>
        <location evidence="1 4">Nucleolus</location>
    </subcellularLocation>
</comment>
<feature type="domain" description="DNA/RNA-binding protein Alba-like" evidence="6">
    <location>
        <begin position="28"/>
        <end position="91"/>
    </location>
</feature>
<comment type="similarity">
    <text evidence="4">Belongs to the histone-like Alba family.</text>
</comment>
<dbReference type="GO" id="GO:0003676">
    <property type="term" value="F:nucleic acid binding"/>
    <property type="evidence" value="ECO:0007669"/>
    <property type="project" value="InterPro"/>
</dbReference>
<dbReference type="GO" id="GO:0006364">
    <property type="term" value="P:rRNA processing"/>
    <property type="evidence" value="ECO:0007669"/>
    <property type="project" value="UniProtKB-KW"/>
</dbReference>
<dbReference type="GO" id="GO:0000172">
    <property type="term" value="C:ribonuclease MRP complex"/>
    <property type="evidence" value="ECO:0007669"/>
    <property type="project" value="InterPro"/>
</dbReference>
<dbReference type="GO" id="GO:0001682">
    <property type="term" value="P:tRNA 5'-leader removal"/>
    <property type="evidence" value="ECO:0007669"/>
    <property type="project" value="InterPro"/>
</dbReference>
<dbReference type="OrthoDB" id="416729at2759"/>
<sequence length="97" mass="11152">MERRVKKQTSENHIVKKRTPRQSAKTKNDIYVDNKTNFKAFLKFCEKIFNSGSREVIIHGLGKSIPRACELALRLQSIHHNTLQIDTKTSTVKLVGM</sequence>
<dbReference type="PANTHER" id="PTHR15314:SF1">
    <property type="entry name" value="RIBONUCLEASE P PROTEIN SUBUNIT P20"/>
    <property type="match status" value="1"/>
</dbReference>
<dbReference type="Pfam" id="PF01918">
    <property type="entry name" value="Alba"/>
    <property type="match status" value="1"/>
</dbReference>
<feature type="region of interest" description="Disordered" evidence="5">
    <location>
        <begin position="1"/>
        <end position="27"/>
    </location>
</feature>
<protein>
    <recommendedName>
        <fullName evidence="4">Ribonuclease P protein subunit p20</fullName>
        <shortName evidence="4">RNaseP protein p20</shortName>
    </recommendedName>
</protein>
<dbReference type="Proteomes" id="UP000479190">
    <property type="component" value="Unassembled WGS sequence"/>
</dbReference>
<accession>A0A6H5I167</accession>
<evidence type="ECO:0000313" key="8">
    <source>
        <dbReference type="Proteomes" id="UP000479190"/>
    </source>
</evidence>
<organism evidence="7 8">
    <name type="scientific">Trichogramma brassicae</name>
    <dbReference type="NCBI Taxonomy" id="86971"/>
    <lineage>
        <taxon>Eukaryota</taxon>
        <taxon>Metazoa</taxon>
        <taxon>Ecdysozoa</taxon>
        <taxon>Arthropoda</taxon>
        <taxon>Hexapoda</taxon>
        <taxon>Insecta</taxon>
        <taxon>Pterygota</taxon>
        <taxon>Neoptera</taxon>
        <taxon>Endopterygota</taxon>
        <taxon>Hymenoptera</taxon>
        <taxon>Apocrita</taxon>
        <taxon>Proctotrupomorpha</taxon>
        <taxon>Chalcidoidea</taxon>
        <taxon>Trichogrammatidae</taxon>
        <taxon>Trichogramma</taxon>
    </lineage>
</organism>
<evidence type="ECO:0000256" key="4">
    <source>
        <dbReference type="PIRNR" id="PIRNR036572"/>
    </source>
</evidence>
<evidence type="ECO:0000313" key="7">
    <source>
        <dbReference type="EMBL" id="CAB0031432.1"/>
    </source>
</evidence>
<keyword evidence="2 4" id="KW-0819">tRNA processing</keyword>
<dbReference type="EMBL" id="CADCXV010000645">
    <property type="protein sequence ID" value="CAB0031432.1"/>
    <property type="molecule type" value="Genomic_DNA"/>
</dbReference>
<comment type="function">
    <text evidence="4">Component of ribonuclease P, a ribonucleoprotein complex that generates mature tRNA molecules by cleaving their 5'-ends. Also a component of the MRP ribonuclease complex, which cleaves pre-rRNA sequences.</text>
</comment>
<dbReference type="InterPro" id="IPR014612">
    <property type="entry name" value="Pop7/Rpp20"/>
</dbReference>
<evidence type="ECO:0000256" key="2">
    <source>
        <dbReference type="ARBA" id="ARBA00022694"/>
    </source>
</evidence>
<dbReference type="InterPro" id="IPR002775">
    <property type="entry name" value="DNA/RNA-bd_Alba-like"/>
</dbReference>
<evidence type="ECO:0000256" key="1">
    <source>
        <dbReference type="ARBA" id="ARBA00004604"/>
    </source>
</evidence>
<dbReference type="AlphaFoldDB" id="A0A6H5I167"/>
<evidence type="ECO:0000256" key="3">
    <source>
        <dbReference type="ARBA" id="ARBA00023242"/>
    </source>
</evidence>
<evidence type="ECO:0000259" key="6">
    <source>
        <dbReference type="Pfam" id="PF01918"/>
    </source>
</evidence>
<keyword evidence="3 4" id="KW-0539">Nucleus</keyword>
<keyword evidence="8" id="KW-1185">Reference proteome</keyword>
<dbReference type="Gene3D" id="3.30.110.20">
    <property type="entry name" value="Alba-like domain"/>
    <property type="match status" value="1"/>
</dbReference>
<reference evidence="7 8" key="1">
    <citation type="submission" date="2020-02" db="EMBL/GenBank/DDBJ databases">
        <authorList>
            <person name="Ferguson B K."/>
        </authorList>
    </citation>
    <scope>NUCLEOTIDE SEQUENCE [LARGE SCALE GENOMIC DNA]</scope>
</reference>
<dbReference type="InterPro" id="IPR036882">
    <property type="entry name" value="Alba-like_dom_sf"/>
</dbReference>
<dbReference type="PIRSF" id="PIRSF036572">
    <property type="entry name" value="RPP20"/>
    <property type="match status" value="1"/>
</dbReference>
<evidence type="ECO:0000256" key="5">
    <source>
        <dbReference type="SAM" id="MobiDB-lite"/>
    </source>
</evidence>
<keyword evidence="4" id="KW-0698">rRNA processing</keyword>
<dbReference type="GO" id="GO:0004526">
    <property type="term" value="F:ribonuclease P activity"/>
    <property type="evidence" value="ECO:0007669"/>
    <property type="project" value="UniProtKB-UniRule"/>
</dbReference>